<evidence type="ECO:0000313" key="2">
    <source>
        <dbReference type="Proteomes" id="UP000708208"/>
    </source>
</evidence>
<comment type="caution">
    <text evidence="1">The sequence shown here is derived from an EMBL/GenBank/DDBJ whole genome shotgun (WGS) entry which is preliminary data.</text>
</comment>
<dbReference type="AlphaFoldDB" id="A0A8J2K0H6"/>
<organism evidence="1 2">
    <name type="scientific">Allacma fusca</name>
    <dbReference type="NCBI Taxonomy" id="39272"/>
    <lineage>
        <taxon>Eukaryota</taxon>
        <taxon>Metazoa</taxon>
        <taxon>Ecdysozoa</taxon>
        <taxon>Arthropoda</taxon>
        <taxon>Hexapoda</taxon>
        <taxon>Collembola</taxon>
        <taxon>Symphypleona</taxon>
        <taxon>Sminthuridae</taxon>
        <taxon>Allacma</taxon>
    </lineage>
</organism>
<name>A0A8J2K0H6_9HEXA</name>
<accession>A0A8J2K0H6</accession>
<keyword evidence="2" id="KW-1185">Reference proteome</keyword>
<sequence>MRSSGCVGPFCRKGEDTLPKDASEEAFSSVAYLRIAVGMEISTSIVLARNILVLKRIGSSVLPQRKIVYK</sequence>
<proteinExistence type="predicted"/>
<dbReference type="Proteomes" id="UP000708208">
    <property type="component" value="Unassembled WGS sequence"/>
</dbReference>
<dbReference type="EMBL" id="CAJVCH010121811">
    <property type="protein sequence ID" value="CAG7725430.1"/>
    <property type="molecule type" value="Genomic_DNA"/>
</dbReference>
<evidence type="ECO:0000313" key="1">
    <source>
        <dbReference type="EMBL" id="CAG7725430.1"/>
    </source>
</evidence>
<protein>
    <submittedName>
        <fullName evidence="1">Uncharacterized protein</fullName>
    </submittedName>
</protein>
<reference evidence="1" key="1">
    <citation type="submission" date="2021-06" db="EMBL/GenBank/DDBJ databases">
        <authorList>
            <person name="Hodson N. C."/>
            <person name="Mongue J. A."/>
            <person name="Jaron S. K."/>
        </authorList>
    </citation>
    <scope>NUCLEOTIDE SEQUENCE</scope>
</reference>
<gene>
    <name evidence="1" type="ORF">AFUS01_LOCUS14387</name>
</gene>